<sequence length="82" mass="9100">MRAVVGVRRLGTPCLHADQAEHRRTRLPEHFVCGTLDAAQILPGLDSQVSSRAHHDLAEVVSSRADRRRSHDAPSSMSYKKT</sequence>
<evidence type="ECO:0000256" key="1">
    <source>
        <dbReference type="SAM" id="MobiDB-lite"/>
    </source>
</evidence>
<organism evidence="2">
    <name type="scientific">freshwater metagenome</name>
    <dbReference type="NCBI Taxonomy" id="449393"/>
    <lineage>
        <taxon>unclassified sequences</taxon>
        <taxon>metagenomes</taxon>
        <taxon>ecological metagenomes</taxon>
    </lineage>
</organism>
<protein>
    <submittedName>
        <fullName evidence="2">Unannotated protein</fullName>
    </submittedName>
</protein>
<proteinExistence type="predicted"/>
<accession>A0A6J7C1J2</accession>
<feature type="region of interest" description="Disordered" evidence="1">
    <location>
        <begin position="52"/>
        <end position="82"/>
    </location>
</feature>
<dbReference type="EMBL" id="CAFBIZ010000205">
    <property type="protein sequence ID" value="CAB4851922.1"/>
    <property type="molecule type" value="Genomic_DNA"/>
</dbReference>
<evidence type="ECO:0000313" key="2">
    <source>
        <dbReference type="EMBL" id="CAB4851922.1"/>
    </source>
</evidence>
<name>A0A6J7C1J2_9ZZZZ</name>
<gene>
    <name evidence="2" type="ORF">UFOPK3268_01411</name>
</gene>
<dbReference type="AlphaFoldDB" id="A0A6J7C1J2"/>
<reference evidence="2" key="1">
    <citation type="submission" date="2020-05" db="EMBL/GenBank/DDBJ databases">
        <authorList>
            <person name="Chiriac C."/>
            <person name="Salcher M."/>
            <person name="Ghai R."/>
            <person name="Kavagutti S V."/>
        </authorList>
    </citation>
    <scope>NUCLEOTIDE SEQUENCE</scope>
</reference>